<dbReference type="OrthoDB" id="2153661at2759"/>
<dbReference type="SUPFAM" id="SSF49777">
    <property type="entry name" value="PEBP-like"/>
    <property type="match status" value="1"/>
</dbReference>
<keyword evidence="7" id="KW-1185">Reference proteome</keyword>
<dbReference type="GO" id="GO:0005739">
    <property type="term" value="C:mitochondrion"/>
    <property type="evidence" value="ECO:0007669"/>
    <property type="project" value="UniProtKB-SubCell"/>
</dbReference>
<evidence type="ECO:0000256" key="1">
    <source>
        <dbReference type="ARBA" id="ARBA00004173"/>
    </source>
</evidence>
<evidence type="ECO:0000256" key="4">
    <source>
        <dbReference type="ARBA" id="ARBA00038016"/>
    </source>
</evidence>
<evidence type="ECO:0000256" key="5">
    <source>
        <dbReference type="ARBA" id="ARBA00039444"/>
    </source>
</evidence>
<dbReference type="CDD" id="cd00866">
    <property type="entry name" value="PEBP_euk"/>
    <property type="match status" value="1"/>
</dbReference>
<dbReference type="PANTHER" id="PTHR11362:SF82">
    <property type="entry name" value="PHOSPHATIDYLETHANOLAMINE-BINDING PROTEIN 4"/>
    <property type="match status" value="1"/>
</dbReference>
<dbReference type="FunFam" id="3.90.280.10:FF:000004">
    <property type="entry name" value="Mitochondrial large ribosomal subunit YmL35"/>
    <property type="match status" value="1"/>
</dbReference>
<dbReference type="Gene3D" id="3.90.280.10">
    <property type="entry name" value="PEBP-like"/>
    <property type="match status" value="1"/>
</dbReference>
<evidence type="ECO:0000313" key="7">
    <source>
        <dbReference type="Proteomes" id="UP000016933"/>
    </source>
</evidence>
<reference evidence="7" key="1">
    <citation type="journal article" date="2012" name="PLoS Genet.">
        <title>The genomes of the fungal plant pathogens Cladosporium fulvum and Dothistroma septosporum reveal adaptation to different hosts and lifestyles but also signatures of common ancestry.</title>
        <authorList>
            <person name="de Wit P.J.G.M."/>
            <person name="van der Burgt A."/>
            <person name="Oekmen B."/>
            <person name="Stergiopoulos I."/>
            <person name="Abd-Elsalam K.A."/>
            <person name="Aerts A.L."/>
            <person name="Bahkali A.H."/>
            <person name="Beenen H.G."/>
            <person name="Chettri P."/>
            <person name="Cox M.P."/>
            <person name="Datema E."/>
            <person name="de Vries R.P."/>
            <person name="Dhillon B."/>
            <person name="Ganley A.R."/>
            <person name="Griffiths S.A."/>
            <person name="Guo Y."/>
            <person name="Hamelin R.C."/>
            <person name="Henrissat B."/>
            <person name="Kabir M.S."/>
            <person name="Jashni M.K."/>
            <person name="Kema G."/>
            <person name="Klaubauf S."/>
            <person name="Lapidus A."/>
            <person name="Levasseur A."/>
            <person name="Lindquist E."/>
            <person name="Mehrabi R."/>
            <person name="Ohm R.A."/>
            <person name="Owen T.J."/>
            <person name="Salamov A."/>
            <person name="Schwelm A."/>
            <person name="Schijlen E."/>
            <person name="Sun H."/>
            <person name="van den Burg H.A."/>
            <person name="van Ham R.C.H.J."/>
            <person name="Zhang S."/>
            <person name="Goodwin S.B."/>
            <person name="Grigoriev I.V."/>
            <person name="Collemare J."/>
            <person name="Bradshaw R.E."/>
        </authorList>
    </citation>
    <scope>NUCLEOTIDE SEQUENCE [LARGE SCALE GENOMIC DNA]</scope>
    <source>
        <strain evidence="7">NZE10 / CBS 128990</strain>
    </source>
</reference>
<comment type="similarity">
    <text evidence="4">Belongs to the phosphatidylethanolamine-binding protein family. Mitochondrion-specific ribosomal protein mL38 subfamily.</text>
</comment>
<reference evidence="6 7" key="2">
    <citation type="journal article" date="2012" name="PLoS Pathog.">
        <title>Diverse lifestyles and strategies of plant pathogenesis encoded in the genomes of eighteen Dothideomycetes fungi.</title>
        <authorList>
            <person name="Ohm R.A."/>
            <person name="Feau N."/>
            <person name="Henrissat B."/>
            <person name="Schoch C.L."/>
            <person name="Horwitz B.A."/>
            <person name="Barry K.W."/>
            <person name="Condon B.J."/>
            <person name="Copeland A.C."/>
            <person name="Dhillon B."/>
            <person name="Glaser F."/>
            <person name="Hesse C.N."/>
            <person name="Kosti I."/>
            <person name="LaButti K."/>
            <person name="Lindquist E.A."/>
            <person name="Lucas S."/>
            <person name="Salamov A.A."/>
            <person name="Bradshaw R.E."/>
            <person name="Ciuffetti L."/>
            <person name="Hamelin R.C."/>
            <person name="Kema G.H.J."/>
            <person name="Lawrence C."/>
            <person name="Scott J.A."/>
            <person name="Spatafora J.W."/>
            <person name="Turgeon B.G."/>
            <person name="de Wit P.J.G.M."/>
            <person name="Zhong S."/>
            <person name="Goodwin S.B."/>
            <person name="Grigoriev I.V."/>
        </authorList>
    </citation>
    <scope>NUCLEOTIDE SEQUENCE [LARGE SCALE GENOMIC DNA]</scope>
    <source>
        <strain evidence="7">NZE10 / CBS 128990</strain>
    </source>
</reference>
<protein>
    <recommendedName>
        <fullName evidence="5">Large ribosomal subunit protein mL38</fullName>
    </recommendedName>
</protein>
<dbReference type="PANTHER" id="PTHR11362">
    <property type="entry name" value="PHOSPHATIDYLETHANOLAMINE-BINDING PROTEIN"/>
    <property type="match status" value="1"/>
</dbReference>
<dbReference type="Gene3D" id="1.20.58.1180">
    <property type="match status" value="1"/>
</dbReference>
<dbReference type="Proteomes" id="UP000016933">
    <property type="component" value="Unassembled WGS sequence"/>
</dbReference>
<dbReference type="eggNOG" id="KOG3346">
    <property type="taxonomic scope" value="Eukaryota"/>
</dbReference>
<accession>N1PZI9</accession>
<dbReference type="InterPro" id="IPR008914">
    <property type="entry name" value="PEBP"/>
</dbReference>
<sequence>MALERSVRPLARCLRCARHERISLPIRTLSSSAAQYDAEVQQSTRPTLDPFNVTTPKQERRLMRDQNKMPVGSRRRRAAMLSSPNIPFVELPYQCFQEARNILQEDRHEKLEQIRVMRERIARLSDNVVVDETEQAKKEHQLRSMRHHLEELKILADINDPIVKKKFEDGQADMSKPIYRYLADKDWRSYKRTVLMQRIDQMTVTPDVLPKIDPTVETILSFPAPGSTYRRRLVQHGDFVDSRISETAPQLQVRKFDKGEKLYTIAVINSDVPNVEKDGFDYRCHFLACNVPVSPTNGVIRLGSLDQNTQVVLPWLPAYAQKGAPYQRLSIWLLEQPPAEEVAAGSGEVAPSKVIDLPGAKSQSERQVKANKKHYTRENFILRSLVDAYRLVPVGVDLFRTQWDEGTAEVMRRAGIVGWDVEFKRKRIEPLPYKRLKEERYR</sequence>
<dbReference type="AlphaFoldDB" id="N1PZI9"/>
<proteinExistence type="inferred from homology"/>
<evidence type="ECO:0000313" key="6">
    <source>
        <dbReference type="EMBL" id="EME47810.1"/>
    </source>
</evidence>
<dbReference type="STRING" id="675120.N1PZI9"/>
<dbReference type="InterPro" id="IPR035810">
    <property type="entry name" value="PEBP_euk"/>
</dbReference>
<dbReference type="InterPro" id="IPR036610">
    <property type="entry name" value="PEBP-like_sf"/>
</dbReference>
<organism evidence="6 7">
    <name type="scientific">Dothistroma septosporum (strain NZE10 / CBS 128990)</name>
    <name type="common">Red band needle blight fungus</name>
    <name type="synonym">Mycosphaerella pini</name>
    <dbReference type="NCBI Taxonomy" id="675120"/>
    <lineage>
        <taxon>Eukaryota</taxon>
        <taxon>Fungi</taxon>
        <taxon>Dikarya</taxon>
        <taxon>Ascomycota</taxon>
        <taxon>Pezizomycotina</taxon>
        <taxon>Dothideomycetes</taxon>
        <taxon>Dothideomycetidae</taxon>
        <taxon>Mycosphaerellales</taxon>
        <taxon>Mycosphaerellaceae</taxon>
        <taxon>Dothistroma</taxon>
    </lineage>
</organism>
<dbReference type="EMBL" id="KB446536">
    <property type="protein sequence ID" value="EME47810.1"/>
    <property type="molecule type" value="Genomic_DNA"/>
</dbReference>
<name>N1PZI9_DOTSN</name>
<evidence type="ECO:0000256" key="3">
    <source>
        <dbReference type="ARBA" id="ARBA00037226"/>
    </source>
</evidence>
<gene>
    <name evidence="6" type="ORF">DOTSEDRAFT_167188</name>
</gene>
<dbReference type="HOGENOM" id="CLU_035836_0_0_1"/>
<comment type="function">
    <text evidence="3">Component of the mitochondrial ribosome (mitoribosome), a dedicated translation machinery responsible for the synthesis of mitochondrial genome-encoded proteins, including at least some of the essential transmembrane subunits of the mitochondrial respiratory chain. The mitoribosomes are attached to the mitochondrial inner membrane and translation products are cotranslationally integrated into the membrane.</text>
</comment>
<evidence type="ECO:0000256" key="2">
    <source>
        <dbReference type="ARBA" id="ARBA00023128"/>
    </source>
</evidence>
<comment type="subcellular location">
    <subcellularLocation>
        <location evidence="1">Mitochondrion</location>
    </subcellularLocation>
</comment>
<keyword evidence="2" id="KW-0496">Mitochondrion</keyword>
<dbReference type="OMA" id="FRTQWDE"/>
<dbReference type="Pfam" id="PF01161">
    <property type="entry name" value="PBP"/>
    <property type="match status" value="1"/>
</dbReference>